<feature type="domain" description="DUF4143" evidence="2">
    <location>
        <begin position="200"/>
        <end position="348"/>
    </location>
</feature>
<dbReference type="Pfam" id="PF13635">
    <property type="entry name" value="DUF4143"/>
    <property type="match status" value="1"/>
</dbReference>
<comment type="caution">
    <text evidence="3">The sequence shown here is derived from an EMBL/GenBank/DDBJ whole genome shotgun (WGS) entry which is preliminary data.</text>
</comment>
<dbReference type="Proteomes" id="UP000321899">
    <property type="component" value="Unassembled WGS sequence"/>
</dbReference>
<keyword evidence="4" id="KW-1185">Reference proteome</keyword>
<sequence>MKKRDLYLTKLIQFKDKPLIKVITGIRRCGKSTLLSLFEAHLKKSGVEAHRIIRMNFESFEFDGITDYKALHSHIRSRMPTTEKYYILLDEVQQVNSWEKAINAFSVDADTDIYITGSNAFLLSSELSTLLSGRYVEIPMLPLSFREYLDFTGQHQNGDLLSSFNAYLELGGLPTVVDLMDVPETLPAFFSGICNTVLMKDVMERNRVRDAALLESVLKFIAANIGSIVSTKKISDYLTRSGRKTSSETIDSYLKMLESAFIIYRARRYDLKGKAFLKTLEKFYIVDMGIRNHLTGLRNTDYGHVLENIVYLELLRRGYDVAVGKVGTLEVDFIATRLKEKLYVQVSASIMDEHTRKRELQPLQAIPDNYPKMILTMDKTIPNDYEGIKVLYLLDFLLE</sequence>
<reference evidence="3 4" key="1">
    <citation type="submission" date="2019-06" db="EMBL/GenBank/DDBJ databases">
        <title>Desulfobotulus mexicanus sp. nov., a novel sulfate-reducing bacterium isolated from the sediment of an alkaline crater lake in Mexico.</title>
        <authorList>
            <person name="Hirschler-Rea A."/>
        </authorList>
    </citation>
    <scope>NUCLEOTIDE SEQUENCE [LARGE SCALE GENOMIC DNA]</scope>
    <source>
        <strain evidence="3 4">PAR22N</strain>
    </source>
</reference>
<evidence type="ECO:0000259" key="1">
    <source>
        <dbReference type="Pfam" id="PF13173"/>
    </source>
</evidence>
<evidence type="ECO:0000313" key="3">
    <source>
        <dbReference type="EMBL" id="TYT73299.1"/>
    </source>
</evidence>
<dbReference type="Pfam" id="PF13173">
    <property type="entry name" value="AAA_14"/>
    <property type="match status" value="1"/>
</dbReference>
<dbReference type="RefSeq" id="WP_139450823.1">
    <property type="nucleotide sequence ID" value="NZ_VDMB01000036.1"/>
</dbReference>
<keyword evidence="3" id="KW-0067">ATP-binding</keyword>
<gene>
    <name evidence="3" type="ORF">FIM25_15785</name>
</gene>
<dbReference type="AlphaFoldDB" id="A0A5S5MCC0"/>
<keyword evidence="3" id="KW-0547">Nucleotide-binding</keyword>
<evidence type="ECO:0000259" key="2">
    <source>
        <dbReference type="Pfam" id="PF13635"/>
    </source>
</evidence>
<proteinExistence type="predicted"/>
<dbReference type="InterPro" id="IPR027417">
    <property type="entry name" value="P-loop_NTPase"/>
</dbReference>
<protein>
    <submittedName>
        <fullName evidence="3">ATP-binding protein</fullName>
    </submittedName>
</protein>
<evidence type="ECO:0000313" key="4">
    <source>
        <dbReference type="Proteomes" id="UP000321899"/>
    </source>
</evidence>
<dbReference type="InterPro" id="IPR041682">
    <property type="entry name" value="AAA_14"/>
</dbReference>
<dbReference type="PANTHER" id="PTHR33295">
    <property type="entry name" value="ATPASE"/>
    <property type="match status" value="1"/>
</dbReference>
<feature type="domain" description="AAA" evidence="1">
    <location>
        <begin position="20"/>
        <end position="149"/>
    </location>
</feature>
<name>A0A5S5MCC0_9BACT</name>
<dbReference type="InterPro" id="IPR025420">
    <property type="entry name" value="DUF4143"/>
</dbReference>
<dbReference type="SUPFAM" id="SSF52540">
    <property type="entry name" value="P-loop containing nucleoside triphosphate hydrolases"/>
    <property type="match status" value="1"/>
</dbReference>
<dbReference type="GO" id="GO:0005524">
    <property type="term" value="F:ATP binding"/>
    <property type="evidence" value="ECO:0007669"/>
    <property type="project" value="UniProtKB-KW"/>
</dbReference>
<organism evidence="3 4">
    <name type="scientific">Desulfobotulus mexicanus</name>
    <dbReference type="NCBI Taxonomy" id="2586642"/>
    <lineage>
        <taxon>Bacteria</taxon>
        <taxon>Pseudomonadati</taxon>
        <taxon>Thermodesulfobacteriota</taxon>
        <taxon>Desulfobacteria</taxon>
        <taxon>Desulfobacterales</taxon>
        <taxon>Desulfobacteraceae</taxon>
        <taxon>Desulfobotulus</taxon>
    </lineage>
</organism>
<dbReference type="EMBL" id="VDMB01000036">
    <property type="protein sequence ID" value="TYT73299.1"/>
    <property type="molecule type" value="Genomic_DNA"/>
</dbReference>
<accession>A0A5S5MCC0</accession>
<dbReference type="OrthoDB" id="9801684at2"/>
<dbReference type="PANTHER" id="PTHR33295:SF20">
    <property type="entry name" value="ATPASE"/>
    <property type="match status" value="1"/>
</dbReference>